<dbReference type="Proteomes" id="UP001634394">
    <property type="component" value="Unassembled WGS sequence"/>
</dbReference>
<evidence type="ECO:0000313" key="2">
    <source>
        <dbReference type="Proteomes" id="UP001634394"/>
    </source>
</evidence>
<keyword evidence="2" id="KW-1185">Reference proteome</keyword>
<name>A0ABD3XQD1_SINWO</name>
<dbReference type="InterPro" id="IPR016187">
    <property type="entry name" value="CTDL_fold"/>
</dbReference>
<dbReference type="Gene3D" id="3.10.100.10">
    <property type="entry name" value="Mannose-Binding Protein A, subunit A"/>
    <property type="match status" value="1"/>
</dbReference>
<dbReference type="CDD" id="cd00037">
    <property type="entry name" value="CLECT"/>
    <property type="match status" value="1"/>
</dbReference>
<evidence type="ECO:0000313" key="1">
    <source>
        <dbReference type="EMBL" id="KAL3888396.1"/>
    </source>
</evidence>
<protein>
    <recommendedName>
        <fullName evidence="3">C-type lectin domain-containing protein</fullName>
    </recommendedName>
</protein>
<organism evidence="1 2">
    <name type="scientific">Sinanodonta woodiana</name>
    <name type="common">Chinese pond mussel</name>
    <name type="synonym">Anodonta woodiana</name>
    <dbReference type="NCBI Taxonomy" id="1069815"/>
    <lineage>
        <taxon>Eukaryota</taxon>
        <taxon>Metazoa</taxon>
        <taxon>Spiralia</taxon>
        <taxon>Lophotrochozoa</taxon>
        <taxon>Mollusca</taxon>
        <taxon>Bivalvia</taxon>
        <taxon>Autobranchia</taxon>
        <taxon>Heteroconchia</taxon>
        <taxon>Palaeoheterodonta</taxon>
        <taxon>Unionida</taxon>
        <taxon>Unionoidea</taxon>
        <taxon>Unionidae</taxon>
        <taxon>Unioninae</taxon>
        <taxon>Sinanodonta</taxon>
    </lineage>
</organism>
<proteinExistence type="predicted"/>
<sequence length="149" mass="17298">MAGSLAYDPTVGICSNWKMDHDWQNYIDASDMLLEKSDSRLMECAMLCGRISICYSFFHHPTMRTCLVTQSYKRGLPFNRFPQLGWNYYTQPQLCNGDYEYNQTLGLCYKLYEDYTDYEGAMTTCEKDGAKLLIINTPAELQHFTMRIG</sequence>
<gene>
    <name evidence="1" type="ORF">ACJMK2_000764</name>
</gene>
<accession>A0ABD3XQD1</accession>
<dbReference type="InterPro" id="IPR016186">
    <property type="entry name" value="C-type_lectin-like/link_sf"/>
</dbReference>
<dbReference type="SUPFAM" id="SSF56436">
    <property type="entry name" value="C-type lectin-like"/>
    <property type="match status" value="1"/>
</dbReference>
<feature type="non-terminal residue" evidence="1">
    <location>
        <position position="149"/>
    </location>
</feature>
<evidence type="ECO:0008006" key="3">
    <source>
        <dbReference type="Google" id="ProtNLM"/>
    </source>
</evidence>
<dbReference type="AlphaFoldDB" id="A0ABD3XQD1"/>
<dbReference type="EMBL" id="JBJQND010000001">
    <property type="protein sequence ID" value="KAL3888396.1"/>
    <property type="molecule type" value="Genomic_DNA"/>
</dbReference>
<comment type="caution">
    <text evidence="1">The sequence shown here is derived from an EMBL/GenBank/DDBJ whole genome shotgun (WGS) entry which is preliminary data.</text>
</comment>
<reference evidence="1 2" key="1">
    <citation type="submission" date="2024-11" db="EMBL/GenBank/DDBJ databases">
        <title>Chromosome-level genome assembly of the freshwater bivalve Anodonta woodiana.</title>
        <authorList>
            <person name="Chen X."/>
        </authorList>
    </citation>
    <scope>NUCLEOTIDE SEQUENCE [LARGE SCALE GENOMIC DNA]</scope>
    <source>
        <strain evidence="1">MN2024</strain>
        <tissue evidence="1">Gills</tissue>
    </source>
</reference>